<dbReference type="EMBL" id="UOFO01000022">
    <property type="protein sequence ID" value="VAW83692.1"/>
    <property type="molecule type" value="Genomic_DNA"/>
</dbReference>
<reference evidence="1" key="1">
    <citation type="submission" date="2018-06" db="EMBL/GenBank/DDBJ databases">
        <authorList>
            <person name="Zhirakovskaya E."/>
        </authorList>
    </citation>
    <scope>NUCLEOTIDE SEQUENCE</scope>
</reference>
<dbReference type="AlphaFoldDB" id="A0A3B0Z823"/>
<name>A0A3B0Z823_9ZZZZ</name>
<proteinExistence type="predicted"/>
<organism evidence="1">
    <name type="scientific">hydrothermal vent metagenome</name>
    <dbReference type="NCBI Taxonomy" id="652676"/>
    <lineage>
        <taxon>unclassified sequences</taxon>
        <taxon>metagenomes</taxon>
        <taxon>ecological metagenomes</taxon>
    </lineage>
</organism>
<protein>
    <submittedName>
        <fullName evidence="1">Uncharacterized protein</fullName>
    </submittedName>
</protein>
<evidence type="ECO:0000313" key="1">
    <source>
        <dbReference type="EMBL" id="VAW83692.1"/>
    </source>
</evidence>
<accession>A0A3B0Z823</accession>
<sequence length="96" mass="10861">MAYKIDARLERGAPSLTLIDAETGEVRLHWRGDRLANGERDWPSLFKRLTLLSCADQLSLVQRATPLVVSAACINEDERIKIQGSVFSTDRERMEC</sequence>
<gene>
    <name evidence="1" type="ORF">MNBD_GAMMA16-1197</name>
</gene>